<dbReference type="Proteomes" id="UP000182703">
    <property type="component" value="Plasmid pTAD1"/>
</dbReference>
<reference evidence="1 2" key="1">
    <citation type="submission" date="2016-11" db="EMBL/GenBank/DDBJ databases">
        <title>Complete genome sequence of the aerobically denitrifying bacterium Chelatococcus daeguensis TAD1.</title>
        <authorList>
            <person name="Yang Y."/>
            <person name="Huang S."/>
            <person name="Lin E."/>
        </authorList>
    </citation>
    <scope>NUCLEOTIDE SEQUENCE [LARGE SCALE GENOMIC DNA]</scope>
    <source>
        <strain evidence="1 2">TAD1</strain>
        <plasmid evidence="2">ptad1</plasmid>
    </source>
</reference>
<dbReference type="EMBL" id="CP018096">
    <property type="protein sequence ID" value="APF39430.1"/>
    <property type="molecule type" value="Genomic_DNA"/>
</dbReference>
<sequence length="270" mass="29015">MIRATLKQHAPFLMGPWRAMRRRAHRLRYGAMAAAVERHAGGRIMGGPFAGLRFPDSGIGGSYYAQLVGSYEAALVPVIEDVIARAPAAVIDVGAAYGYYALGLAYRLPGVPVIAYEMDATRAALLTRYRSLNGLDAAVDVRGACTPETLETALAATADAFLLMDVEGAEADLLDPAQVPALRRTEILVELHEMFVPGVTAMLQARFARSHAQTLVSACSPQVATTAAARLARTERQRALLCAMLAEKRGAQMRWLHCKPRLAADDGTPV</sequence>
<keyword evidence="2" id="KW-1185">Reference proteome</keyword>
<keyword evidence="1" id="KW-0614">Plasmid</keyword>
<dbReference type="Gene3D" id="3.40.50.150">
    <property type="entry name" value="Vaccinia Virus protein VP39"/>
    <property type="match status" value="1"/>
</dbReference>
<protein>
    <recommendedName>
        <fullName evidence="3">FkbM family methyltransferase</fullName>
    </recommendedName>
</protein>
<gene>
    <name evidence="1" type="ORF">BOQ54_18210</name>
</gene>
<geneLocation type="plasmid" evidence="2">
    <name>ptad1</name>
</geneLocation>
<evidence type="ECO:0000313" key="1">
    <source>
        <dbReference type="EMBL" id="APF39430.1"/>
    </source>
</evidence>
<organism evidence="1 2">
    <name type="scientific">Chelatococcus daeguensis</name>
    <dbReference type="NCBI Taxonomy" id="444444"/>
    <lineage>
        <taxon>Bacteria</taxon>
        <taxon>Pseudomonadati</taxon>
        <taxon>Pseudomonadota</taxon>
        <taxon>Alphaproteobacteria</taxon>
        <taxon>Hyphomicrobiales</taxon>
        <taxon>Chelatococcaceae</taxon>
        <taxon>Chelatococcus</taxon>
    </lineage>
</organism>
<name>A0AAC9JVV2_9HYPH</name>
<accession>A0AAC9JVV2</accession>
<evidence type="ECO:0000313" key="2">
    <source>
        <dbReference type="Proteomes" id="UP000182703"/>
    </source>
</evidence>
<evidence type="ECO:0008006" key="3">
    <source>
        <dbReference type="Google" id="ProtNLM"/>
    </source>
</evidence>
<proteinExistence type="predicted"/>
<dbReference type="InterPro" id="IPR029063">
    <property type="entry name" value="SAM-dependent_MTases_sf"/>
</dbReference>
<dbReference type="AlphaFoldDB" id="A0AAC9JVV2"/>
<dbReference type="SUPFAM" id="SSF53335">
    <property type="entry name" value="S-adenosyl-L-methionine-dependent methyltransferases"/>
    <property type="match status" value="1"/>
</dbReference>
<dbReference type="RefSeq" id="WP_071924682.1">
    <property type="nucleotide sequence ID" value="NZ_CP018096.1"/>
</dbReference>
<dbReference type="KEGG" id="cdq:BOQ54_18210"/>